<name>A0ABQ8TX31_PERAM</name>
<protein>
    <submittedName>
        <fullName evidence="1">Uncharacterized protein</fullName>
    </submittedName>
</protein>
<evidence type="ECO:0000313" key="1">
    <source>
        <dbReference type="EMBL" id="KAJ4450893.1"/>
    </source>
</evidence>
<dbReference type="EMBL" id="JAJSOF020000001">
    <property type="protein sequence ID" value="KAJ4450893.1"/>
    <property type="molecule type" value="Genomic_DNA"/>
</dbReference>
<sequence length="83" mass="9073">MAALCEGGNKPLGSLKANGARAYVSYLAYADTTNNLVVVYLKRNFPCLARDADRNTPGRRTVTVASESEPEQIGVQIEFPQRK</sequence>
<accession>A0ABQ8TX31</accession>
<dbReference type="Proteomes" id="UP001148838">
    <property type="component" value="Unassembled WGS sequence"/>
</dbReference>
<proteinExistence type="predicted"/>
<organism evidence="1 2">
    <name type="scientific">Periplaneta americana</name>
    <name type="common">American cockroach</name>
    <name type="synonym">Blatta americana</name>
    <dbReference type="NCBI Taxonomy" id="6978"/>
    <lineage>
        <taxon>Eukaryota</taxon>
        <taxon>Metazoa</taxon>
        <taxon>Ecdysozoa</taxon>
        <taxon>Arthropoda</taxon>
        <taxon>Hexapoda</taxon>
        <taxon>Insecta</taxon>
        <taxon>Pterygota</taxon>
        <taxon>Neoptera</taxon>
        <taxon>Polyneoptera</taxon>
        <taxon>Dictyoptera</taxon>
        <taxon>Blattodea</taxon>
        <taxon>Blattoidea</taxon>
        <taxon>Blattidae</taxon>
        <taxon>Blattinae</taxon>
        <taxon>Periplaneta</taxon>
    </lineage>
</organism>
<comment type="caution">
    <text evidence="1">The sequence shown here is derived from an EMBL/GenBank/DDBJ whole genome shotgun (WGS) entry which is preliminary data.</text>
</comment>
<gene>
    <name evidence="1" type="ORF">ANN_02326</name>
</gene>
<evidence type="ECO:0000313" key="2">
    <source>
        <dbReference type="Proteomes" id="UP001148838"/>
    </source>
</evidence>
<keyword evidence="2" id="KW-1185">Reference proteome</keyword>
<reference evidence="1 2" key="1">
    <citation type="journal article" date="2022" name="Allergy">
        <title>Genome assembly and annotation of Periplaneta americana reveal a comprehensive cockroach allergen profile.</title>
        <authorList>
            <person name="Wang L."/>
            <person name="Xiong Q."/>
            <person name="Saelim N."/>
            <person name="Wang L."/>
            <person name="Nong W."/>
            <person name="Wan A.T."/>
            <person name="Shi M."/>
            <person name="Liu X."/>
            <person name="Cao Q."/>
            <person name="Hui J.H.L."/>
            <person name="Sookrung N."/>
            <person name="Leung T.F."/>
            <person name="Tungtrongchitr A."/>
            <person name="Tsui S.K.W."/>
        </authorList>
    </citation>
    <scope>NUCLEOTIDE SEQUENCE [LARGE SCALE GENOMIC DNA]</scope>
    <source>
        <strain evidence="1">PWHHKU_190912</strain>
    </source>
</reference>